<accession>A1WDY1</accession>
<dbReference type="EMBL" id="CP000542">
    <property type="protein sequence ID" value="ABM55838.1"/>
    <property type="molecule type" value="Genomic_DNA"/>
</dbReference>
<dbReference type="InterPro" id="IPR025997">
    <property type="entry name" value="SBP_2_dom"/>
</dbReference>
<dbReference type="GO" id="GO:0030313">
    <property type="term" value="C:cell envelope"/>
    <property type="evidence" value="ECO:0007669"/>
    <property type="project" value="UniProtKB-SubCell"/>
</dbReference>
<comment type="subcellular location">
    <subcellularLocation>
        <location evidence="1">Cell envelope</location>
    </subcellularLocation>
</comment>
<name>A1WDY1_VEREI</name>
<reference evidence="7" key="1">
    <citation type="submission" date="2006-12" db="EMBL/GenBank/DDBJ databases">
        <title>Complete sequence of chromosome 1 of Verminephrobacter eiseniae EF01-2.</title>
        <authorList>
            <person name="Copeland A."/>
            <person name="Lucas S."/>
            <person name="Lapidus A."/>
            <person name="Barry K."/>
            <person name="Detter J.C."/>
            <person name="Glavina del Rio T."/>
            <person name="Dalin E."/>
            <person name="Tice H."/>
            <person name="Pitluck S."/>
            <person name="Chertkov O."/>
            <person name="Brettin T."/>
            <person name="Bruce D."/>
            <person name="Han C."/>
            <person name="Tapia R."/>
            <person name="Gilna P."/>
            <person name="Schmutz J."/>
            <person name="Larimer F."/>
            <person name="Land M."/>
            <person name="Hauser L."/>
            <person name="Kyrpides N."/>
            <person name="Kim E."/>
            <person name="Stahl D."/>
            <person name="Richardson P."/>
        </authorList>
    </citation>
    <scope>NUCLEOTIDE SEQUENCE [LARGE SCALE GENOMIC DNA]</scope>
    <source>
        <strain evidence="7">EF01-2</strain>
    </source>
</reference>
<organism evidence="6 7">
    <name type="scientific">Verminephrobacter eiseniae (strain EF01-2)</name>
    <dbReference type="NCBI Taxonomy" id="391735"/>
    <lineage>
        <taxon>Bacteria</taxon>
        <taxon>Pseudomonadati</taxon>
        <taxon>Pseudomonadota</taxon>
        <taxon>Betaproteobacteria</taxon>
        <taxon>Burkholderiales</taxon>
        <taxon>Comamonadaceae</taxon>
        <taxon>Verminephrobacter</taxon>
    </lineage>
</organism>
<evidence type="ECO:0000256" key="4">
    <source>
        <dbReference type="SAM" id="SignalP"/>
    </source>
</evidence>
<dbReference type="AlphaFoldDB" id="A1WDY1"/>
<dbReference type="STRING" id="391735.Veis_0045"/>
<keyword evidence="3 4" id="KW-0732">Signal</keyword>
<protein>
    <submittedName>
        <fullName evidence="6">Periplasmic binding protein/LacI transcriptional regulator</fullName>
    </submittedName>
</protein>
<keyword evidence="7" id="KW-1185">Reference proteome</keyword>
<dbReference type="PANTHER" id="PTHR46847">
    <property type="entry name" value="D-ALLOSE-BINDING PERIPLASMIC PROTEIN-RELATED"/>
    <property type="match status" value="1"/>
</dbReference>
<dbReference type="KEGG" id="vei:Veis_0045"/>
<dbReference type="PANTHER" id="PTHR46847:SF1">
    <property type="entry name" value="D-ALLOSE-BINDING PERIPLASMIC PROTEIN-RELATED"/>
    <property type="match status" value="1"/>
</dbReference>
<dbReference type="HOGENOM" id="CLU_037628_3_5_4"/>
<dbReference type="Pfam" id="PF13407">
    <property type="entry name" value="Peripla_BP_4"/>
    <property type="match status" value="1"/>
</dbReference>
<dbReference type="Proteomes" id="UP000000374">
    <property type="component" value="Chromosome"/>
</dbReference>
<sequence length="327" mass="34848">MTSARTRTPRRCLALAALALAALAAPVALAQGKKETIYFVGIASPADPFHGVIARGAEQAGKDLGVHVVYIFPDKVTLTDYNAKIEQAIAAQPQGIVILGIDEKGSRPLAQRARELGIRLGFNPAPPVKDKPLRTPDDLYVSRVGSDEYSAGRAAAERLLTEKVKGKVVCGIQIPGDLTLSTRCQGVSERLKEAGIKTAIIEIANEPGQAAELLATYLRANPDTGAVITLGGPPNAGAREARKAAKRPDLLLGGFDMDAATLQSIVDKDMLFTVDQQPFWRGYIPVLGITHHLRYGLQQANYFLSGPSIVDAANARAALKLSRDGVR</sequence>
<evidence type="ECO:0000313" key="6">
    <source>
        <dbReference type="EMBL" id="ABM55838.1"/>
    </source>
</evidence>
<dbReference type="GO" id="GO:0030246">
    <property type="term" value="F:carbohydrate binding"/>
    <property type="evidence" value="ECO:0007669"/>
    <property type="project" value="UniProtKB-ARBA"/>
</dbReference>
<evidence type="ECO:0000256" key="2">
    <source>
        <dbReference type="ARBA" id="ARBA00007639"/>
    </source>
</evidence>
<proteinExistence type="inferred from homology"/>
<dbReference type="Gene3D" id="3.40.50.2300">
    <property type="match status" value="2"/>
</dbReference>
<dbReference type="SUPFAM" id="SSF53822">
    <property type="entry name" value="Periplasmic binding protein-like I"/>
    <property type="match status" value="1"/>
</dbReference>
<evidence type="ECO:0000256" key="3">
    <source>
        <dbReference type="ARBA" id="ARBA00022729"/>
    </source>
</evidence>
<dbReference type="InterPro" id="IPR028082">
    <property type="entry name" value="Peripla_BP_I"/>
</dbReference>
<gene>
    <name evidence="6" type="ordered locus">Veis_0045</name>
</gene>
<comment type="similarity">
    <text evidence="2">Belongs to the bacterial solute-binding protein 2 family.</text>
</comment>
<evidence type="ECO:0000256" key="1">
    <source>
        <dbReference type="ARBA" id="ARBA00004196"/>
    </source>
</evidence>
<dbReference type="eggNOG" id="COG1879">
    <property type="taxonomic scope" value="Bacteria"/>
</dbReference>
<feature type="chain" id="PRO_5002640550" evidence="4">
    <location>
        <begin position="31"/>
        <end position="327"/>
    </location>
</feature>
<evidence type="ECO:0000313" key="7">
    <source>
        <dbReference type="Proteomes" id="UP000000374"/>
    </source>
</evidence>
<feature type="domain" description="Periplasmic binding protein" evidence="5">
    <location>
        <begin position="46"/>
        <end position="286"/>
    </location>
</feature>
<evidence type="ECO:0000259" key="5">
    <source>
        <dbReference type="Pfam" id="PF13407"/>
    </source>
</evidence>
<feature type="signal peptide" evidence="4">
    <location>
        <begin position="1"/>
        <end position="30"/>
    </location>
</feature>